<accession>A0AC35FHT4</accession>
<proteinExistence type="predicted"/>
<evidence type="ECO:0000313" key="2">
    <source>
        <dbReference type="WBParaSite" id="PS1159_v2.g17694.t1"/>
    </source>
</evidence>
<sequence length="316" mass="36095">MRKFSKLAVTAGIATGSFLIGQKYNDLNECFSLFFPIRNASASTALVSTERSSLDIPSPKTTTVEPWTQPSRAAEIMAYGWPGFDNLRTYEDFVLSYDRRTRTAHWVIEHLTPDRMTYDASVDRGKCAFMPDNSIHEYFRSTNEDYFRSGYDRGHLAPAGNHRKTQNAINQTFYLTNMSPQVGKGFNRDKWNDLEKHVRRMARKNLNVYICTGPLYLPQKEADGNLYVKYKVIGPRHVAVPTHFFKVALVEYEKDKFSLEAYLLPNAVIPDEKPISDFLVPLDTIERAAGFLIFEKIPKSKIKMINGQKQGGGLLW</sequence>
<dbReference type="Proteomes" id="UP000887580">
    <property type="component" value="Unplaced"/>
</dbReference>
<evidence type="ECO:0000313" key="1">
    <source>
        <dbReference type="Proteomes" id="UP000887580"/>
    </source>
</evidence>
<name>A0AC35FHT4_9BILA</name>
<protein>
    <submittedName>
        <fullName evidence="2">Endonuclease</fullName>
    </submittedName>
</protein>
<reference evidence="2" key="1">
    <citation type="submission" date="2022-11" db="UniProtKB">
        <authorList>
            <consortium name="WormBaseParasite"/>
        </authorList>
    </citation>
    <scope>IDENTIFICATION</scope>
</reference>
<organism evidence="1 2">
    <name type="scientific">Panagrolaimus sp. PS1159</name>
    <dbReference type="NCBI Taxonomy" id="55785"/>
    <lineage>
        <taxon>Eukaryota</taxon>
        <taxon>Metazoa</taxon>
        <taxon>Ecdysozoa</taxon>
        <taxon>Nematoda</taxon>
        <taxon>Chromadorea</taxon>
        <taxon>Rhabditida</taxon>
        <taxon>Tylenchina</taxon>
        <taxon>Panagrolaimomorpha</taxon>
        <taxon>Panagrolaimoidea</taxon>
        <taxon>Panagrolaimidae</taxon>
        <taxon>Panagrolaimus</taxon>
    </lineage>
</organism>
<dbReference type="WBParaSite" id="PS1159_v2.g17694.t1">
    <property type="protein sequence ID" value="PS1159_v2.g17694.t1"/>
    <property type="gene ID" value="PS1159_v2.g17694"/>
</dbReference>